<dbReference type="Proteomes" id="UP000234420">
    <property type="component" value="Unassembled WGS sequence"/>
</dbReference>
<dbReference type="EMBL" id="NPIB01000002">
    <property type="protein sequence ID" value="PLC59226.1"/>
    <property type="molecule type" value="Genomic_DNA"/>
</dbReference>
<keyword evidence="2" id="KW-0472">Membrane</keyword>
<name>A0A2N4UW33_9GAMM</name>
<dbReference type="GeneID" id="69965870"/>
<accession>A0A2N4UW33</accession>
<protein>
    <recommendedName>
        <fullName evidence="5">Lactate permease</fullName>
    </recommendedName>
</protein>
<comment type="caution">
    <text evidence="3">The sequence shown here is derived from an EMBL/GenBank/DDBJ whole genome shotgun (WGS) entry which is preliminary data.</text>
</comment>
<organism evidence="3 4">
    <name type="scientific">Photobacterium carnosum</name>
    <dbReference type="NCBI Taxonomy" id="2023717"/>
    <lineage>
        <taxon>Bacteria</taxon>
        <taxon>Pseudomonadati</taxon>
        <taxon>Pseudomonadota</taxon>
        <taxon>Gammaproteobacteria</taxon>
        <taxon>Vibrionales</taxon>
        <taxon>Vibrionaceae</taxon>
        <taxon>Photobacterium</taxon>
    </lineage>
</organism>
<dbReference type="AlphaFoldDB" id="A0A2N4UW33"/>
<gene>
    <name evidence="3" type="ORF">CIK00_02880</name>
</gene>
<evidence type="ECO:0000313" key="4">
    <source>
        <dbReference type="Proteomes" id="UP000234420"/>
    </source>
</evidence>
<feature type="compositionally biased region" description="Basic and acidic residues" evidence="1">
    <location>
        <begin position="127"/>
        <end position="137"/>
    </location>
</feature>
<sequence>MNYLERKQCRKQWADKRSVVSQASIDSLHEDSLRDNSQIELIKPIEITHGVNDSKLLITMLSDQFNGQRLEQLFIDVKRDVIASIVPLGMGSKLAKHDQLGGNVDTTYNVRKKIYATEDAEKAYDQREKYDSDDYHNRSKKYNKKQRVGNAEADNCTLIDESTGQLFERGKDGKIHKSLDHTIPASTIHDDRAANLAEMDTVDLANTDENLQFINPKVNSTKNAQSNAEYVANIDKKIKEKEVRISRLEAKDTLSDQEQRELANAKVYVEDNGKINKQRMLEAEKEAQEAIDNKVDETYYKSDKFRKNSIAAATNTAKRAGVTAALGRVLTLFMSGLIDEVIDCWKNGKETDSNIKELRVRIGRIVNQCTLEWKSIIGVGLGAAASGFFSELATIFINTFATTTKRTVTLIREGGFSLLRALKLILSPPEGMTLIEATHEATKIFAAGMIAASGILVQNMLETYFKAVLPYGSELISTIIIGALIAITSCLVVYIIDKADFFKVTNNKKQDFVTNALEDLLTNEMERTKQLSIK</sequence>
<evidence type="ECO:0008006" key="5">
    <source>
        <dbReference type="Google" id="ProtNLM"/>
    </source>
</evidence>
<keyword evidence="2" id="KW-0812">Transmembrane</keyword>
<keyword evidence="2" id="KW-1133">Transmembrane helix</keyword>
<feature type="region of interest" description="Disordered" evidence="1">
    <location>
        <begin position="127"/>
        <end position="146"/>
    </location>
</feature>
<proteinExistence type="predicted"/>
<evidence type="ECO:0000256" key="1">
    <source>
        <dbReference type="SAM" id="MobiDB-lite"/>
    </source>
</evidence>
<evidence type="ECO:0000313" key="3">
    <source>
        <dbReference type="EMBL" id="PLC59226.1"/>
    </source>
</evidence>
<dbReference type="RefSeq" id="WP_101767429.1">
    <property type="nucleotide sequence ID" value="NZ_BPPU01000003.1"/>
</dbReference>
<keyword evidence="4" id="KW-1185">Reference proteome</keyword>
<reference evidence="3 4" key="1">
    <citation type="journal article" date="2018" name="Syst. Appl. Microbiol.">
        <title>Photobacterium carnosum sp. nov., isolated from spoiled modified atmosphere packaged poultry meat.</title>
        <authorList>
            <person name="Hilgarth M."/>
            <person name="Fuertes S."/>
            <person name="Ehrmann M."/>
            <person name="Vogel R.F."/>
        </authorList>
    </citation>
    <scope>NUCLEOTIDE SEQUENCE [LARGE SCALE GENOMIC DNA]</scope>
    <source>
        <strain evidence="3 4">TMW 2.2021</strain>
    </source>
</reference>
<feature type="transmembrane region" description="Helical" evidence="2">
    <location>
        <begin position="475"/>
        <end position="496"/>
    </location>
</feature>
<evidence type="ECO:0000256" key="2">
    <source>
        <dbReference type="SAM" id="Phobius"/>
    </source>
</evidence>